<evidence type="ECO:0008006" key="5">
    <source>
        <dbReference type="Google" id="ProtNLM"/>
    </source>
</evidence>
<proteinExistence type="predicted"/>
<evidence type="ECO:0000313" key="4">
    <source>
        <dbReference type="Proteomes" id="UP001652504"/>
    </source>
</evidence>
<dbReference type="RefSeq" id="WP_263711932.1">
    <property type="nucleotide sequence ID" value="NZ_JAOWKX010000003.1"/>
</dbReference>
<accession>A0ABT3A7J0</accession>
<evidence type="ECO:0000256" key="2">
    <source>
        <dbReference type="SAM" id="SignalP"/>
    </source>
</evidence>
<organism evidence="3 4">
    <name type="scientific">Fluctibacter corallii</name>
    <dbReference type="NCBI Taxonomy" id="2984329"/>
    <lineage>
        <taxon>Bacteria</taxon>
        <taxon>Pseudomonadati</taxon>
        <taxon>Pseudomonadota</taxon>
        <taxon>Gammaproteobacteria</taxon>
        <taxon>Alteromonadales</taxon>
        <taxon>Alteromonadaceae</taxon>
        <taxon>Fluctibacter</taxon>
    </lineage>
</organism>
<name>A0ABT3A7J0_9ALTE</name>
<dbReference type="EMBL" id="JAOWKX010000003">
    <property type="protein sequence ID" value="MCV2884654.1"/>
    <property type="molecule type" value="Genomic_DNA"/>
</dbReference>
<keyword evidence="4" id="KW-1185">Reference proteome</keyword>
<keyword evidence="1" id="KW-1133">Transmembrane helix</keyword>
<feature type="chain" id="PRO_5045446773" description="IPTL-CTERM protein sorting domain-containing protein" evidence="2">
    <location>
        <begin position="20"/>
        <end position="186"/>
    </location>
</feature>
<keyword evidence="1" id="KW-0812">Transmembrane</keyword>
<reference evidence="3 4" key="1">
    <citation type="submission" date="2022-10" db="EMBL/GenBank/DDBJ databases">
        <title>Aestuariibacter sp. AA17 isolated from Montipora capitata coral fragment.</title>
        <authorList>
            <person name="Emsley S.A."/>
            <person name="Pfannmuller K.M."/>
            <person name="Loughran R.M."/>
            <person name="Shlafstein M."/>
            <person name="Papke E."/>
            <person name="Saw J.H."/>
            <person name="Ushijima B."/>
            <person name="Videau P."/>
        </authorList>
    </citation>
    <scope>NUCLEOTIDE SEQUENCE [LARGE SCALE GENOMIC DNA]</scope>
    <source>
        <strain evidence="3 4">AA17</strain>
    </source>
</reference>
<feature type="signal peptide" evidence="2">
    <location>
        <begin position="1"/>
        <end position="19"/>
    </location>
</feature>
<evidence type="ECO:0000256" key="1">
    <source>
        <dbReference type="SAM" id="Phobius"/>
    </source>
</evidence>
<evidence type="ECO:0000313" key="3">
    <source>
        <dbReference type="EMBL" id="MCV2884654.1"/>
    </source>
</evidence>
<keyword evidence="1" id="KW-0472">Membrane</keyword>
<feature type="transmembrane region" description="Helical" evidence="1">
    <location>
        <begin position="152"/>
        <end position="173"/>
    </location>
</feature>
<sequence>MRALFTFLVLTAFSLSVSASPIKISLFQDGFPDNGFIKGSIVGEDKDGDGFLVYDADNYRSEISMFQVFLNGGISLTGGISSWGIVTLNELYRLRISTQPLTQPTFGQMAYLQTSSPTSPFSFFLNESDCGSAACAYFTTGNGFQISSNAPVISYIFSPATLSLIGIGLLFLAGRSKLWRPKSARI</sequence>
<dbReference type="Proteomes" id="UP001652504">
    <property type="component" value="Unassembled WGS sequence"/>
</dbReference>
<gene>
    <name evidence="3" type="ORF">OE749_08095</name>
</gene>
<keyword evidence="2" id="KW-0732">Signal</keyword>
<comment type="caution">
    <text evidence="3">The sequence shown here is derived from an EMBL/GenBank/DDBJ whole genome shotgun (WGS) entry which is preliminary data.</text>
</comment>
<protein>
    <recommendedName>
        <fullName evidence="5">IPTL-CTERM protein sorting domain-containing protein</fullName>
    </recommendedName>
</protein>